<evidence type="ECO:0000313" key="6">
    <source>
        <dbReference type="EMBL" id="KKK38449.1"/>
    </source>
</evidence>
<dbReference type="Gene3D" id="3.90.1150.10">
    <property type="entry name" value="Aspartate Aminotransferase, domain 1"/>
    <property type="match status" value="1"/>
</dbReference>
<protein>
    <submittedName>
        <fullName evidence="6">Aminotransferase</fullName>
    </submittedName>
</protein>
<dbReference type="GO" id="GO:0030170">
    <property type="term" value="F:pyridoxal phosphate binding"/>
    <property type="evidence" value="ECO:0007669"/>
    <property type="project" value="InterPro"/>
</dbReference>
<comment type="similarity">
    <text evidence="1 5">Belongs to the class-III pyridoxal-phosphate-dependent aminotransferase family.</text>
</comment>
<dbReference type="AlphaFoldDB" id="A0A0M2SV54"/>
<dbReference type="InterPro" id="IPR015422">
    <property type="entry name" value="PyrdxlP-dep_Trfase_small"/>
</dbReference>
<dbReference type="InterPro" id="IPR049704">
    <property type="entry name" value="Aminotrans_3_PPA_site"/>
</dbReference>
<evidence type="ECO:0000256" key="2">
    <source>
        <dbReference type="ARBA" id="ARBA00022576"/>
    </source>
</evidence>
<dbReference type="SUPFAM" id="SSF53383">
    <property type="entry name" value="PLP-dependent transferases"/>
    <property type="match status" value="1"/>
</dbReference>
<dbReference type="Pfam" id="PF00202">
    <property type="entry name" value="Aminotran_3"/>
    <property type="match status" value="1"/>
</dbReference>
<reference evidence="6 7" key="1">
    <citation type="submission" date="2015-04" db="EMBL/GenBank/DDBJ databases">
        <title>Taxonomic description and genome sequence of Bacillus campisalis sp. nov., a novel member of the genus Bacillus isolated from solar saltern.</title>
        <authorList>
            <person name="Mathan Kumar R."/>
            <person name="Kaur G."/>
            <person name="Kumar A."/>
            <person name="Singh N.K."/>
            <person name="Kaur N."/>
            <person name="Kumar N."/>
            <person name="Mayilraj S."/>
        </authorList>
    </citation>
    <scope>NUCLEOTIDE SEQUENCE [LARGE SCALE GENOMIC DNA]</scope>
    <source>
        <strain evidence="6 7">SA2-6</strain>
    </source>
</reference>
<dbReference type="PROSITE" id="PS00600">
    <property type="entry name" value="AA_TRANSFER_CLASS_3"/>
    <property type="match status" value="1"/>
</dbReference>
<keyword evidence="7" id="KW-1185">Reference proteome</keyword>
<dbReference type="RefSeq" id="WP_046523140.1">
    <property type="nucleotide sequence ID" value="NZ_LAYY01000007.1"/>
</dbReference>
<dbReference type="OrthoDB" id="9807885at2"/>
<dbReference type="PANTHER" id="PTHR43094:SF1">
    <property type="entry name" value="AMINOTRANSFERASE CLASS-III"/>
    <property type="match status" value="1"/>
</dbReference>
<dbReference type="EMBL" id="LAYY01000007">
    <property type="protein sequence ID" value="KKK38449.1"/>
    <property type="molecule type" value="Genomic_DNA"/>
</dbReference>
<evidence type="ECO:0000256" key="1">
    <source>
        <dbReference type="ARBA" id="ARBA00008954"/>
    </source>
</evidence>
<keyword evidence="2 6" id="KW-0032">Aminotransferase</keyword>
<organism evidence="6 7">
    <name type="scientific">Mesobacillus campisalis</name>
    <dbReference type="NCBI Taxonomy" id="1408103"/>
    <lineage>
        <taxon>Bacteria</taxon>
        <taxon>Bacillati</taxon>
        <taxon>Bacillota</taxon>
        <taxon>Bacilli</taxon>
        <taxon>Bacillales</taxon>
        <taxon>Bacillaceae</taxon>
        <taxon>Mesobacillus</taxon>
    </lineage>
</organism>
<evidence type="ECO:0000256" key="4">
    <source>
        <dbReference type="ARBA" id="ARBA00022898"/>
    </source>
</evidence>
<dbReference type="PIRSF" id="PIRSF000521">
    <property type="entry name" value="Transaminase_4ab_Lys_Orn"/>
    <property type="match status" value="1"/>
</dbReference>
<sequence>MDQAEKRKQLIELDKKHFIHPTSSLKHQQEHGAPFIFTEGNGVYLTDITGHRVLEAMSSLWNVNVGYGRAELAEAARDQMKKLAFTNCFSSMSNEPAIKLAAKLANLAPGHLNAVFFTSGGSEANDTAYKLARYYWKLKGKPQKTKIIARKKGYHGVNIGATSATGILSFQEMAISPAPDFLHVGPFSAAELKKLIETEGADTIAAFIAEPIQGAGGVNIASDGYFQEVRTICDRNDILFIADEVITGFGRTGKMFALEHERVVPDMMLLAKGITSGYIPLGAVVLSDAIQKELTSGTDGVLLHGYTYSGHAAACAVALKNIEIIERENLVENSRIMGAKMLEGFRNLQQEVNIVGEVRGLGLIGAMEIIHPATKLRFPVPVAPEVSKEAAKRGLMVRTVVFEGMDTIVFAPPLIIKAHEVEELLHILQQSLIAVQKKVMAQK</sequence>
<dbReference type="Proteomes" id="UP000034166">
    <property type="component" value="Unassembled WGS sequence"/>
</dbReference>
<dbReference type="PATRIC" id="fig|1408103.3.peg.1692"/>
<keyword evidence="3 6" id="KW-0808">Transferase</keyword>
<accession>A0A0M2SV54</accession>
<dbReference type="GO" id="GO:0008483">
    <property type="term" value="F:transaminase activity"/>
    <property type="evidence" value="ECO:0007669"/>
    <property type="project" value="UniProtKB-KW"/>
</dbReference>
<dbReference type="FunFam" id="3.40.640.10:FF:000014">
    <property type="entry name" value="Adenosylmethionine-8-amino-7-oxononanoate aminotransferase, probable"/>
    <property type="match status" value="1"/>
</dbReference>
<name>A0A0M2SV54_9BACI</name>
<evidence type="ECO:0000313" key="7">
    <source>
        <dbReference type="Proteomes" id="UP000034166"/>
    </source>
</evidence>
<dbReference type="InterPro" id="IPR015421">
    <property type="entry name" value="PyrdxlP-dep_Trfase_major"/>
</dbReference>
<dbReference type="InterPro" id="IPR015424">
    <property type="entry name" value="PyrdxlP-dep_Trfase"/>
</dbReference>
<evidence type="ECO:0000256" key="5">
    <source>
        <dbReference type="RuleBase" id="RU003560"/>
    </source>
</evidence>
<dbReference type="Gene3D" id="3.40.640.10">
    <property type="entry name" value="Type I PLP-dependent aspartate aminotransferase-like (Major domain)"/>
    <property type="match status" value="1"/>
</dbReference>
<comment type="caution">
    <text evidence="6">The sequence shown here is derived from an EMBL/GenBank/DDBJ whole genome shotgun (WGS) entry which is preliminary data.</text>
</comment>
<evidence type="ECO:0000256" key="3">
    <source>
        <dbReference type="ARBA" id="ARBA00022679"/>
    </source>
</evidence>
<dbReference type="InterPro" id="IPR005814">
    <property type="entry name" value="Aminotrans_3"/>
</dbReference>
<proteinExistence type="inferred from homology"/>
<dbReference type="CDD" id="cd00610">
    <property type="entry name" value="OAT_like"/>
    <property type="match status" value="1"/>
</dbReference>
<dbReference type="PANTHER" id="PTHR43094">
    <property type="entry name" value="AMINOTRANSFERASE"/>
    <property type="match status" value="1"/>
</dbReference>
<keyword evidence="4 5" id="KW-0663">Pyridoxal phosphate</keyword>
<gene>
    <name evidence="6" type="ORF">WQ57_07515</name>
</gene>